<dbReference type="InterPro" id="IPR016195">
    <property type="entry name" value="Pol/histidinol_Pase-like"/>
</dbReference>
<dbReference type="SUPFAM" id="SSF89550">
    <property type="entry name" value="PHP domain-like"/>
    <property type="match status" value="1"/>
</dbReference>
<evidence type="ECO:0000256" key="4">
    <source>
        <dbReference type="ARBA" id="ARBA00022801"/>
    </source>
</evidence>
<evidence type="ECO:0000256" key="2">
    <source>
        <dbReference type="ARBA" id="ARBA00007331"/>
    </source>
</evidence>
<proteinExistence type="inferred from homology"/>
<keyword evidence="8" id="KW-1185">Reference proteome</keyword>
<reference evidence="7 8" key="1">
    <citation type="journal article" date="2020" name="Mol. Plant">
        <title>The Chromosome-Based Rubber Tree Genome Provides New Insights into Spurge Genome Evolution and Rubber Biosynthesis.</title>
        <authorList>
            <person name="Liu J."/>
            <person name="Shi C."/>
            <person name="Shi C.C."/>
            <person name="Li W."/>
            <person name="Zhang Q.J."/>
            <person name="Zhang Y."/>
            <person name="Li K."/>
            <person name="Lu H.F."/>
            <person name="Shi C."/>
            <person name="Zhu S.T."/>
            <person name="Xiao Z.Y."/>
            <person name="Nan H."/>
            <person name="Yue Y."/>
            <person name="Zhu X.G."/>
            <person name="Wu Y."/>
            <person name="Hong X.N."/>
            <person name="Fan G.Y."/>
            <person name="Tong Y."/>
            <person name="Zhang D."/>
            <person name="Mao C.L."/>
            <person name="Liu Y.L."/>
            <person name="Hao S.J."/>
            <person name="Liu W.Q."/>
            <person name="Lv M.Q."/>
            <person name="Zhang H.B."/>
            <person name="Liu Y."/>
            <person name="Hu-Tang G.R."/>
            <person name="Wang J.P."/>
            <person name="Wang J.H."/>
            <person name="Sun Y.H."/>
            <person name="Ni S.B."/>
            <person name="Chen W.B."/>
            <person name="Zhang X.C."/>
            <person name="Jiao Y.N."/>
            <person name="Eichler E.E."/>
            <person name="Li G.H."/>
            <person name="Liu X."/>
            <person name="Gao L.Z."/>
        </authorList>
    </citation>
    <scope>NUCLEOTIDE SEQUENCE [LARGE SCALE GENOMIC DNA]</scope>
    <source>
        <strain evidence="8">cv. GT1</strain>
        <tissue evidence="7">Leaf</tissue>
    </source>
</reference>
<dbReference type="AlphaFoldDB" id="A0A6A6LK19"/>
<evidence type="ECO:0000256" key="1">
    <source>
        <dbReference type="ARBA" id="ARBA00004123"/>
    </source>
</evidence>
<dbReference type="GO" id="GO:0016787">
    <property type="term" value="F:hydrolase activity"/>
    <property type="evidence" value="ECO:0007669"/>
    <property type="project" value="UniProtKB-KW"/>
</dbReference>
<evidence type="ECO:0008006" key="9">
    <source>
        <dbReference type="Google" id="ProtNLM"/>
    </source>
</evidence>
<dbReference type="InterPro" id="IPR002738">
    <property type="entry name" value="RNase_P_p30"/>
</dbReference>
<sequence>MGFFDLNIPYETSQSSKTTRIKVVIKAMELGYTGIAYNRTIKGVMSDHDRCSIVPLSLSSLLNVAPSLASSVNLHRDLLGIPRSSPFRQYTRLTVSVDTPAQCQALNSGNPILKTYDLVAVRPLNQSAFDHACEKSEVDIIAIDFSEKLPFRLKLPMVKAAMERGVHFEITYSDLILDVQVRRQMISNAKLLVDWTRGRNLIFSSAAPSVNELRGPYDAANLSSLLGLSIERAKAAISKNCRNLVANALRKKHFYKEAIRVELISSDEKSGSKEPLSTDWLKWDPISSGEGDLQLEDMAKSFSATISVSNSVKAIDFASLIGSMPPHSEKFLTAKAVELPVAATGVSENLLPETDWNSLFNSPSKNQTFDHGSSQELCFPNNAAKNSTNFDEIGTPTNAIEEEPKDSNGKDALLPLIVTQKPDLQSQKHIPSCELNAMELNEDIMHQLSAAEVELTDSCVPDNKRIETLSENTWQRWVVIGFCDDTPVIENISGREYCKESDDDTITLGDHVRFPLVCGDIKIKEAPSVANQENLEEVAMEEREAMEIPEVATEEQEVMETLEEVAMEEQALGDVDTENVLGRDNDLKAKDTSSGAHFMPLEEEAMKEQKLEETDAESNHPMFFPSSSGKSRAKQRLLQQPLVFPLKRLLNPIPFKKKSKKFKHKMNV</sequence>
<accession>A0A6A6LK19</accession>
<keyword evidence="5" id="KW-0539">Nucleus</keyword>
<dbReference type="FunFam" id="3.20.20.140:FF:000044">
    <property type="entry name" value="Polymerase/histidinol phosphatase-like protein"/>
    <property type="match status" value="1"/>
</dbReference>
<dbReference type="Gene3D" id="3.20.20.140">
    <property type="entry name" value="Metal-dependent hydrolases"/>
    <property type="match status" value="1"/>
</dbReference>
<dbReference type="PANTHER" id="PTHR13031">
    <property type="entry name" value="RIBONUCLEASE P SUBUNIT P30"/>
    <property type="match status" value="1"/>
</dbReference>
<evidence type="ECO:0000256" key="3">
    <source>
        <dbReference type="ARBA" id="ARBA00022694"/>
    </source>
</evidence>
<keyword evidence="4" id="KW-0378">Hydrolase</keyword>
<dbReference type="GO" id="GO:0008033">
    <property type="term" value="P:tRNA processing"/>
    <property type="evidence" value="ECO:0007669"/>
    <property type="project" value="UniProtKB-KW"/>
</dbReference>
<evidence type="ECO:0000313" key="7">
    <source>
        <dbReference type="EMBL" id="KAF2300453.1"/>
    </source>
</evidence>
<evidence type="ECO:0000256" key="6">
    <source>
        <dbReference type="SAM" id="MobiDB-lite"/>
    </source>
</evidence>
<protein>
    <recommendedName>
        <fullName evidence="9">RNase P subunit p30 family protein</fullName>
    </recommendedName>
</protein>
<comment type="similarity">
    <text evidence="2">Belongs to the eukaryotic/archaeal RNase P protein component 3 family.</text>
</comment>
<comment type="subcellular location">
    <subcellularLocation>
        <location evidence="1">Nucleus</location>
    </subcellularLocation>
</comment>
<dbReference type="PANTHER" id="PTHR13031:SF0">
    <property type="entry name" value="RIBONUCLEASE P PROTEIN SUBUNIT P30"/>
    <property type="match status" value="1"/>
</dbReference>
<dbReference type="GO" id="GO:0005655">
    <property type="term" value="C:nucleolar ribonuclease P complex"/>
    <property type="evidence" value="ECO:0007669"/>
    <property type="project" value="TreeGrafter"/>
</dbReference>
<gene>
    <name evidence="7" type="ORF">GH714_013483</name>
</gene>
<dbReference type="GO" id="GO:0003723">
    <property type="term" value="F:RNA binding"/>
    <property type="evidence" value="ECO:0007669"/>
    <property type="project" value="TreeGrafter"/>
</dbReference>
<organism evidence="7 8">
    <name type="scientific">Hevea brasiliensis</name>
    <name type="common">Para rubber tree</name>
    <name type="synonym">Siphonia brasiliensis</name>
    <dbReference type="NCBI Taxonomy" id="3981"/>
    <lineage>
        <taxon>Eukaryota</taxon>
        <taxon>Viridiplantae</taxon>
        <taxon>Streptophyta</taxon>
        <taxon>Embryophyta</taxon>
        <taxon>Tracheophyta</taxon>
        <taxon>Spermatophyta</taxon>
        <taxon>Magnoliopsida</taxon>
        <taxon>eudicotyledons</taxon>
        <taxon>Gunneridae</taxon>
        <taxon>Pentapetalae</taxon>
        <taxon>rosids</taxon>
        <taxon>fabids</taxon>
        <taxon>Malpighiales</taxon>
        <taxon>Euphorbiaceae</taxon>
        <taxon>Crotonoideae</taxon>
        <taxon>Micrandreae</taxon>
        <taxon>Hevea</taxon>
    </lineage>
</organism>
<comment type="caution">
    <text evidence="7">The sequence shown here is derived from an EMBL/GenBank/DDBJ whole genome shotgun (WGS) entry which is preliminary data.</text>
</comment>
<evidence type="ECO:0000256" key="5">
    <source>
        <dbReference type="ARBA" id="ARBA00023242"/>
    </source>
</evidence>
<evidence type="ECO:0000313" key="8">
    <source>
        <dbReference type="Proteomes" id="UP000467840"/>
    </source>
</evidence>
<dbReference type="Proteomes" id="UP000467840">
    <property type="component" value="Chromosome 4"/>
</dbReference>
<dbReference type="EMBL" id="JAAGAX010000010">
    <property type="protein sequence ID" value="KAF2300453.1"/>
    <property type="molecule type" value="Genomic_DNA"/>
</dbReference>
<keyword evidence="3" id="KW-0819">tRNA processing</keyword>
<feature type="region of interest" description="Disordered" evidence="6">
    <location>
        <begin position="612"/>
        <end position="631"/>
    </location>
</feature>
<dbReference type="Pfam" id="PF01876">
    <property type="entry name" value="RNase_P_p30"/>
    <property type="match status" value="1"/>
</dbReference>
<name>A0A6A6LK19_HEVBR</name>